<sequence>MATASPFIRALRNLLAGGSRQLQLRYAEDMTTRSPPPANLPGGISHKLSDNYYLTRDGRRLMAPPEVVYGQTKLIAEGESTEEAAPQKNKRPPIPPGGGLSYTWKEMPPLQ</sequence>
<dbReference type="EMBL" id="OV696698">
    <property type="protein sequence ID" value="CAH1243008.1"/>
    <property type="molecule type" value="Genomic_DNA"/>
</dbReference>
<organism evidence="16 17">
    <name type="scientific">Branchiostoma lanceolatum</name>
    <name type="common">Common lancelet</name>
    <name type="synonym">Amphioxus lanceolatum</name>
    <dbReference type="NCBI Taxonomy" id="7740"/>
    <lineage>
        <taxon>Eukaryota</taxon>
        <taxon>Metazoa</taxon>
        <taxon>Chordata</taxon>
        <taxon>Cephalochordata</taxon>
        <taxon>Leptocardii</taxon>
        <taxon>Amphioxiformes</taxon>
        <taxon>Branchiostomatidae</taxon>
        <taxon>Branchiostoma</taxon>
    </lineage>
</organism>
<comment type="subunit">
    <text evidence="4">Complex I is composed of 45 different subunits.</text>
</comment>
<evidence type="ECO:0000256" key="9">
    <source>
        <dbReference type="ARBA" id="ARBA00022982"/>
    </source>
</evidence>
<evidence type="ECO:0000256" key="6">
    <source>
        <dbReference type="ARBA" id="ARBA00022448"/>
    </source>
</evidence>
<evidence type="ECO:0000256" key="14">
    <source>
        <dbReference type="ARBA" id="ARBA00033401"/>
    </source>
</evidence>
<dbReference type="PANTHER" id="PTHR12485:SF1">
    <property type="entry name" value="NADH DEHYDROGENASE [UBIQUINONE] 1 ALPHA SUBCOMPLEX SUBUNIT 7"/>
    <property type="match status" value="1"/>
</dbReference>
<evidence type="ECO:0000256" key="8">
    <source>
        <dbReference type="ARBA" id="ARBA00022792"/>
    </source>
</evidence>
<keyword evidence="12" id="KW-0472">Membrane</keyword>
<evidence type="ECO:0000256" key="5">
    <source>
        <dbReference type="ARBA" id="ARBA00016383"/>
    </source>
</evidence>
<evidence type="ECO:0000313" key="16">
    <source>
        <dbReference type="EMBL" id="CAH1243008.1"/>
    </source>
</evidence>
<evidence type="ECO:0000256" key="11">
    <source>
        <dbReference type="ARBA" id="ARBA00023128"/>
    </source>
</evidence>
<evidence type="ECO:0000256" key="4">
    <source>
        <dbReference type="ARBA" id="ARBA00011533"/>
    </source>
</evidence>
<feature type="region of interest" description="Disordered" evidence="15">
    <location>
        <begin position="78"/>
        <end position="111"/>
    </location>
</feature>
<dbReference type="OrthoDB" id="10063829at2759"/>
<protein>
    <recommendedName>
        <fullName evidence="5">NADH dehydrogenase [ubiquinone] 1 alpha subcomplex subunit 7</fullName>
    </recommendedName>
    <alternativeName>
        <fullName evidence="14">Complex I-B14.5a</fullName>
    </alternativeName>
    <alternativeName>
        <fullName evidence="13">NADH-ubiquinone oxidoreductase subunit B14.5a</fullName>
    </alternativeName>
</protein>
<keyword evidence="11" id="KW-0496">Mitochondrion</keyword>
<evidence type="ECO:0000256" key="13">
    <source>
        <dbReference type="ARBA" id="ARBA00030360"/>
    </source>
</evidence>
<keyword evidence="7" id="KW-0679">Respiratory chain</keyword>
<evidence type="ECO:0000256" key="15">
    <source>
        <dbReference type="SAM" id="MobiDB-lite"/>
    </source>
</evidence>
<evidence type="ECO:0000256" key="10">
    <source>
        <dbReference type="ARBA" id="ARBA00022990"/>
    </source>
</evidence>
<evidence type="ECO:0000256" key="1">
    <source>
        <dbReference type="ARBA" id="ARBA00003195"/>
    </source>
</evidence>
<evidence type="ECO:0000313" key="17">
    <source>
        <dbReference type="Proteomes" id="UP000838412"/>
    </source>
</evidence>
<keyword evidence="10" id="KW-0007">Acetylation</keyword>
<dbReference type="PANTHER" id="PTHR12485">
    <property type="entry name" value="NADH-UBIQUINONE OXIDOREDUCTASE SUBUNIT B"/>
    <property type="match status" value="1"/>
</dbReference>
<dbReference type="Pfam" id="PF07347">
    <property type="entry name" value="CI-B14_5a"/>
    <property type="match status" value="1"/>
</dbReference>
<proteinExistence type="inferred from homology"/>
<gene>
    <name evidence="16" type="primary">NDUFA7</name>
    <name evidence="16" type="ORF">BLAG_LOCUS6143</name>
</gene>
<evidence type="ECO:0000256" key="7">
    <source>
        <dbReference type="ARBA" id="ARBA00022660"/>
    </source>
</evidence>
<reference evidence="16" key="1">
    <citation type="submission" date="2022-01" db="EMBL/GenBank/DDBJ databases">
        <authorList>
            <person name="Braso-Vives M."/>
        </authorList>
    </citation>
    <scope>NUCLEOTIDE SEQUENCE</scope>
</reference>
<comment type="subcellular location">
    <subcellularLocation>
        <location evidence="2">Mitochondrion inner membrane</location>
        <topology evidence="2">Peripheral membrane protein</topology>
        <orientation evidence="2">Matrix side</orientation>
    </subcellularLocation>
</comment>
<accession>A0A8J9YWI9</accession>
<evidence type="ECO:0000256" key="12">
    <source>
        <dbReference type="ARBA" id="ARBA00023136"/>
    </source>
</evidence>
<comment type="similarity">
    <text evidence="3">Belongs to the complex I NDUFA7 subunit family.</text>
</comment>
<keyword evidence="8" id="KW-0999">Mitochondrion inner membrane</keyword>
<evidence type="ECO:0000256" key="3">
    <source>
        <dbReference type="ARBA" id="ARBA00005482"/>
    </source>
</evidence>
<dbReference type="GO" id="GO:0005743">
    <property type="term" value="C:mitochondrial inner membrane"/>
    <property type="evidence" value="ECO:0007669"/>
    <property type="project" value="UniProtKB-SubCell"/>
</dbReference>
<dbReference type="GO" id="GO:0006120">
    <property type="term" value="P:mitochondrial electron transport, NADH to ubiquinone"/>
    <property type="evidence" value="ECO:0007669"/>
    <property type="project" value="TreeGrafter"/>
</dbReference>
<evidence type="ECO:0000256" key="2">
    <source>
        <dbReference type="ARBA" id="ARBA00004443"/>
    </source>
</evidence>
<dbReference type="AlphaFoldDB" id="A0A8J9YWI9"/>
<comment type="function">
    <text evidence="1">Accessory subunit of the mitochondrial membrane respiratory chain NADH dehydrogenase (Complex I), that is believed not to be involved in catalysis. Complex I functions in the transfer of electrons from NADH to the respiratory chain. The immediate electron acceptor for the enzyme is believed to be ubiquinone.</text>
</comment>
<dbReference type="Proteomes" id="UP000838412">
    <property type="component" value="Chromosome 13"/>
</dbReference>
<name>A0A8J9YWI9_BRALA</name>
<keyword evidence="17" id="KW-1185">Reference proteome</keyword>
<dbReference type="InterPro" id="IPR009947">
    <property type="entry name" value="NDUA7"/>
</dbReference>
<keyword evidence="6" id="KW-0813">Transport</keyword>
<keyword evidence="9" id="KW-0249">Electron transport</keyword>